<feature type="compositionally biased region" description="Low complexity" evidence="1">
    <location>
        <begin position="392"/>
        <end position="403"/>
    </location>
</feature>
<feature type="compositionally biased region" description="Pro residues" evidence="1">
    <location>
        <begin position="103"/>
        <end position="112"/>
    </location>
</feature>
<feature type="compositionally biased region" description="Low complexity" evidence="1">
    <location>
        <begin position="528"/>
        <end position="542"/>
    </location>
</feature>
<dbReference type="InterPro" id="IPR008042">
    <property type="entry name" value="Retrotrans_Pao"/>
</dbReference>
<dbReference type="PANTHER" id="PTHR47331">
    <property type="entry name" value="PHD-TYPE DOMAIN-CONTAINING PROTEIN"/>
    <property type="match status" value="1"/>
</dbReference>
<feature type="compositionally biased region" description="Polar residues" evidence="1">
    <location>
        <begin position="50"/>
        <end position="59"/>
    </location>
</feature>
<evidence type="ECO:0000313" key="3">
    <source>
        <dbReference type="EMBL" id="CAJ0602100.1"/>
    </source>
</evidence>
<evidence type="ECO:0000259" key="2">
    <source>
        <dbReference type="Pfam" id="PF18701"/>
    </source>
</evidence>
<feature type="region of interest" description="Disordered" evidence="1">
    <location>
        <begin position="39"/>
        <end position="60"/>
    </location>
</feature>
<sequence length="1287" mass="146107">MDQLVEEAETLHDRIDAAIKLLPSSEALYFARASTVPSFSVTSSPHHTQDPNPTHQHAQGTEMEIRSHPLPQEQQHLEDLGVVAPADHTTLPTRVSSAAPGFSVPPQPPSHPPLLANPSLPSYDQLNPFLPSSSHTNPVSSFMEQSLKLPAFEIPTFHGDVDRFFEFWDLFSMAVHNNPNVPAPLKFMYLKAHLRGPAANIIAGFQSTAENYEDAVRTLTNTYGRPEILRNRLWDKLMQLSPASDSSMSQRATLCGIKAIWAQLKHLKEDSSAIGTLKIIRAKFPRRTREKIGEFKKRGDSMWSVDELLETLDSIIDRLENIEDADPSDYHSYNSQSVVRQHSPSPRRYPSVNQTDPAFTRYRSSSYYPRRPSTSRSPSPYSRRDRPPTPYYPRRTSRSPSISRAQPEFRCAFCNSYHPSERCRIVSEIAQRRMIVIRNNLCWLCLQSGHTYTRCDAPLCSCGRVHHRALCQDYVRLPRSPTPPARRSYSRPRYASSPRRVQFDRDNYPSSSRAGASPTRRYYSKSISPSRRQSTTPPSRRATSARRSRSPTSAVHSATCTSQSPDTAMLEPRFDHHQASVGTHSPSSCTSVCYEKSLQQEPRLMVVHAITKNYNLDVDELLTVFLDSGSQYGFICTSLAKHLGLTFRNTKSITTLTFGGHSFTERSSEVTLVLWDQHNHPVELDLWTRETITTVPRANTQNDTDIVDLGDRVEVDVLIGIDNYWHIVDLHKNERLPSGLTLSQTRFGPVLSGLKCPATSNTLATISTLFADDEPRNEQLLRSLLGLDLLGLDEKEDAEDAKVVQQFYDTDICGFHAQVPRFICYSQHDMYDLVVCSDASKRVYAVAIYILAQLRNSSTKSSLLFAKAKLAPSGAITIPRMELLACHMAAKMARFVVSQLKVRFRSVKFLTDSQIVLYWMQSRKPLKTYVQNRVKYIGRVRDEFKKEQIDTGFYYLSSELNPADCATRGLTASQLQDHMWWNGPSFFRVPFSQWPCTKFQPSFGLPAGAETEELHIPRITAASAVETKGGYKSFIRFTRTNSYAKLVRITAYVLKYLAKLRVRAQTHQNIRHRTKSILLGTIDTTPTITADDFTTAELVLIREHYRESELQMRASYVNNLKKIYDTDGIIRVDLRMARLTYNMPQKIVDSSSDNYHALQTRYKELQSDLDSFWNIWQQEYLAVLAEREAKRVKDRPTTSFPKVGDVVLIRQDAPRSNWPLGLILELYTSSDGNTRSAKIKTGKRRVVDRSISHLLPLEVVAENEEAPQRGYQKHLLLKDNLQGTSKA</sequence>
<feature type="compositionally biased region" description="Polar residues" evidence="1">
    <location>
        <begin position="555"/>
        <end position="566"/>
    </location>
</feature>
<dbReference type="Proteomes" id="UP001176961">
    <property type="component" value="Unassembled WGS sequence"/>
</dbReference>
<dbReference type="InterPro" id="IPR040676">
    <property type="entry name" value="DUF5641"/>
</dbReference>
<dbReference type="InterPro" id="IPR005312">
    <property type="entry name" value="DUF1759"/>
</dbReference>
<reference evidence="3" key="1">
    <citation type="submission" date="2023-07" db="EMBL/GenBank/DDBJ databases">
        <authorList>
            <consortium name="CYATHOMIX"/>
        </authorList>
    </citation>
    <scope>NUCLEOTIDE SEQUENCE</scope>
    <source>
        <strain evidence="3">N/A</strain>
    </source>
</reference>
<organism evidence="3 4">
    <name type="scientific">Cylicocyclus nassatus</name>
    <name type="common">Nematode worm</name>
    <dbReference type="NCBI Taxonomy" id="53992"/>
    <lineage>
        <taxon>Eukaryota</taxon>
        <taxon>Metazoa</taxon>
        <taxon>Ecdysozoa</taxon>
        <taxon>Nematoda</taxon>
        <taxon>Chromadorea</taxon>
        <taxon>Rhabditida</taxon>
        <taxon>Rhabditina</taxon>
        <taxon>Rhabditomorpha</taxon>
        <taxon>Strongyloidea</taxon>
        <taxon>Strongylidae</taxon>
        <taxon>Cylicocyclus</taxon>
    </lineage>
</organism>
<proteinExistence type="predicted"/>
<feature type="compositionally biased region" description="Low complexity" evidence="1">
    <location>
        <begin position="360"/>
        <end position="381"/>
    </location>
</feature>
<keyword evidence="4" id="KW-1185">Reference proteome</keyword>
<dbReference type="Pfam" id="PF03564">
    <property type="entry name" value="DUF1759"/>
    <property type="match status" value="1"/>
</dbReference>
<feature type="compositionally biased region" description="Low complexity" evidence="1">
    <location>
        <begin position="485"/>
        <end position="500"/>
    </location>
</feature>
<dbReference type="Pfam" id="PF05380">
    <property type="entry name" value="Peptidase_A17"/>
    <property type="match status" value="1"/>
</dbReference>
<accession>A0AA36H1K4</accession>
<evidence type="ECO:0000256" key="1">
    <source>
        <dbReference type="SAM" id="MobiDB-lite"/>
    </source>
</evidence>
<feature type="region of interest" description="Disordered" evidence="1">
    <location>
        <begin position="326"/>
        <end position="403"/>
    </location>
</feature>
<evidence type="ECO:0000313" key="4">
    <source>
        <dbReference type="Proteomes" id="UP001176961"/>
    </source>
</evidence>
<feature type="region of interest" description="Disordered" evidence="1">
    <location>
        <begin position="92"/>
        <end position="118"/>
    </location>
</feature>
<name>A0AA36H1K4_CYLNA</name>
<feature type="domain" description="DUF5641" evidence="2">
    <location>
        <begin position="1161"/>
        <end position="1257"/>
    </location>
</feature>
<protein>
    <recommendedName>
        <fullName evidence="2">DUF5641 domain-containing protein</fullName>
    </recommendedName>
</protein>
<dbReference type="EMBL" id="CATQJL010000305">
    <property type="protein sequence ID" value="CAJ0602100.1"/>
    <property type="molecule type" value="Genomic_DNA"/>
</dbReference>
<comment type="caution">
    <text evidence="3">The sequence shown here is derived from an EMBL/GenBank/DDBJ whole genome shotgun (WGS) entry which is preliminary data.</text>
</comment>
<gene>
    <name evidence="3" type="ORF">CYNAS_LOCUS14083</name>
</gene>
<dbReference type="Pfam" id="PF18701">
    <property type="entry name" value="DUF5641"/>
    <property type="match status" value="1"/>
</dbReference>
<feature type="compositionally biased region" description="Polar residues" evidence="1">
    <location>
        <begin position="331"/>
        <end position="344"/>
    </location>
</feature>
<feature type="region of interest" description="Disordered" evidence="1">
    <location>
        <begin position="476"/>
        <end position="568"/>
    </location>
</feature>